<evidence type="ECO:0000313" key="2">
    <source>
        <dbReference type="Proteomes" id="UP000318413"/>
    </source>
</evidence>
<dbReference type="AlphaFoldDB" id="A0A502CNW7"/>
<dbReference type="EMBL" id="RCZK01000002">
    <property type="protein sequence ID" value="TPG14344.1"/>
    <property type="molecule type" value="Genomic_DNA"/>
</dbReference>
<sequence>MRRDGGGVKRVSRETLRMRLIIGLQVRKPYERRELGLITVDVIERVVDDMLMRIMGRPESEALILQPSAAGPPLSPRIGVWGVDEPHPFPDMPFADH</sequence>
<protein>
    <submittedName>
        <fullName evidence="1">Uncharacterized protein</fullName>
    </submittedName>
</protein>
<comment type="caution">
    <text evidence="1">The sequence shown here is derived from an EMBL/GenBank/DDBJ whole genome shotgun (WGS) entry which is preliminary data.</text>
</comment>
<name>A0A502CNW7_9SPHN</name>
<gene>
    <name evidence="1" type="ORF">EAH84_03275</name>
</gene>
<organism evidence="1 2">
    <name type="scientific">Sphingomonas oligophenolica</name>
    <dbReference type="NCBI Taxonomy" id="301154"/>
    <lineage>
        <taxon>Bacteria</taxon>
        <taxon>Pseudomonadati</taxon>
        <taxon>Pseudomonadota</taxon>
        <taxon>Alphaproteobacteria</taxon>
        <taxon>Sphingomonadales</taxon>
        <taxon>Sphingomonadaceae</taxon>
        <taxon>Sphingomonas</taxon>
    </lineage>
</organism>
<dbReference type="Proteomes" id="UP000318413">
    <property type="component" value="Unassembled WGS sequence"/>
</dbReference>
<proteinExistence type="predicted"/>
<accession>A0A502CNW7</accession>
<evidence type="ECO:0000313" key="1">
    <source>
        <dbReference type="EMBL" id="TPG14344.1"/>
    </source>
</evidence>
<keyword evidence="2" id="KW-1185">Reference proteome</keyword>
<reference evidence="1 2" key="1">
    <citation type="journal article" date="2019" name="Environ. Microbiol.">
        <title>Species interactions and distinct microbial communities in high Arctic permafrost affected cryosols are associated with the CH4 and CO2 gas fluxes.</title>
        <authorList>
            <person name="Altshuler I."/>
            <person name="Hamel J."/>
            <person name="Turney S."/>
            <person name="Magnuson E."/>
            <person name="Levesque R."/>
            <person name="Greer C."/>
            <person name="Whyte L.G."/>
        </authorList>
    </citation>
    <scope>NUCLEOTIDE SEQUENCE [LARGE SCALE GENOMIC DNA]</scope>
    <source>
        <strain evidence="1 2">S5.1</strain>
    </source>
</reference>